<organism evidence="2 3">
    <name type="scientific">Candidatus Glomeribacter gigasporarum BEG34</name>
    <dbReference type="NCBI Taxonomy" id="1070319"/>
    <lineage>
        <taxon>Bacteria</taxon>
        <taxon>Pseudomonadati</taxon>
        <taxon>Pseudomonadota</taxon>
        <taxon>Betaproteobacteria</taxon>
        <taxon>Burkholderiales</taxon>
        <taxon>Burkholderiaceae</taxon>
        <taxon>Candidatus Glomeribacter</taxon>
    </lineage>
</organism>
<dbReference type="OrthoDB" id="9792229at2"/>
<comment type="caution">
    <text evidence="2">The sequence shown here is derived from an EMBL/GenBank/DDBJ whole genome shotgun (WGS) entry which is preliminary data.</text>
</comment>
<keyword evidence="3" id="KW-1185">Reference proteome</keyword>
<feature type="domain" description="PIN" evidence="1">
    <location>
        <begin position="9"/>
        <end position="119"/>
    </location>
</feature>
<dbReference type="Pfam" id="PF13470">
    <property type="entry name" value="PIN_3"/>
    <property type="match status" value="1"/>
</dbReference>
<dbReference type="eggNOG" id="COG1569">
    <property type="taxonomic scope" value="Bacteria"/>
</dbReference>
<dbReference type="NCBIfam" id="TIGR00305">
    <property type="entry name" value="putative toxin-antitoxin system toxin component, PIN family"/>
    <property type="match status" value="1"/>
</dbReference>
<proteinExistence type="predicted"/>
<accession>G2J7Z6</accession>
<dbReference type="SUPFAM" id="SSF88723">
    <property type="entry name" value="PIN domain-like"/>
    <property type="match status" value="1"/>
</dbReference>
<gene>
    <name evidence="2" type="ORF">CAGGBEG34_190061</name>
</gene>
<dbReference type="AlphaFoldDB" id="G2J7Z6"/>
<reference evidence="2 3" key="1">
    <citation type="submission" date="2011-08" db="EMBL/GenBank/DDBJ databases">
        <title>The genome of the obligate endobacterium of an arbuscular mycorrhizal fungus reveals an interphylum network of nutritional interactions.</title>
        <authorList>
            <person name="Ghignone S."/>
            <person name="Salvioli A."/>
            <person name="Anca I."/>
            <person name="Lumini E."/>
            <person name="Ortu G."/>
            <person name="Petiti L."/>
            <person name="Cruveiller S."/>
            <person name="Bianciotto V."/>
            <person name="Piffanelli P."/>
            <person name="Lanfranco L."/>
            <person name="Bonfante P."/>
        </authorList>
    </citation>
    <scope>NUCLEOTIDE SEQUENCE [LARGE SCALE GENOMIC DNA]</scope>
    <source>
        <strain evidence="2 3">BEG34</strain>
    </source>
</reference>
<protein>
    <recommendedName>
        <fullName evidence="1">PIN domain-containing protein</fullName>
    </recommendedName>
</protein>
<dbReference type="STRING" id="1070319.CAGGBEG34_190061"/>
<dbReference type="InterPro" id="IPR002850">
    <property type="entry name" value="PIN_toxin-like"/>
</dbReference>
<dbReference type="PANTHER" id="PTHR34610">
    <property type="entry name" value="SSL7007 PROTEIN"/>
    <property type="match status" value="1"/>
</dbReference>
<dbReference type="RefSeq" id="WP_006682153.1">
    <property type="nucleotide sequence ID" value="NZ_CAFB01000035.1"/>
</dbReference>
<dbReference type="Proteomes" id="UP000054051">
    <property type="component" value="Unassembled WGS sequence"/>
</dbReference>
<evidence type="ECO:0000259" key="1">
    <source>
        <dbReference type="Pfam" id="PF13470"/>
    </source>
</evidence>
<evidence type="ECO:0000313" key="3">
    <source>
        <dbReference type="Proteomes" id="UP000054051"/>
    </source>
</evidence>
<dbReference type="EMBL" id="CAFB01000035">
    <property type="protein sequence ID" value="CCD28893.1"/>
    <property type="molecule type" value="Genomic_DNA"/>
</dbReference>
<evidence type="ECO:0000313" key="2">
    <source>
        <dbReference type="EMBL" id="CCD28893.1"/>
    </source>
</evidence>
<name>G2J7Z6_9BURK</name>
<dbReference type="PANTHER" id="PTHR34610:SF4">
    <property type="entry name" value="SLL8027 PROTEIN"/>
    <property type="match status" value="1"/>
</dbReference>
<sequence>MSCARRLPRAVIDTNLVLSALVFAQGRLTPLRQAWQYGRCRPLVSKATVAELMRVFAYPKFKLTSAEQQELLSDYLPWCTTVHVSDVPFEMPLCRDPFDLPFLQLATAGKADYLVTGDADLLCLSDQFVPPIITADDFMKMLDG</sequence>
<dbReference type="InterPro" id="IPR029060">
    <property type="entry name" value="PIN-like_dom_sf"/>
</dbReference>
<dbReference type="InterPro" id="IPR002716">
    <property type="entry name" value="PIN_dom"/>
</dbReference>